<name>A0ABS5RAG6_9HYPH</name>
<dbReference type="SUPFAM" id="SSF103025">
    <property type="entry name" value="Folate-binding domain"/>
    <property type="match status" value="1"/>
</dbReference>
<feature type="domain" description="FAD/NAD(P)-binding" evidence="4">
    <location>
        <begin position="168"/>
        <end position="416"/>
    </location>
</feature>
<dbReference type="EMBL" id="JAHCQH010000021">
    <property type="protein sequence ID" value="MBS9478665.1"/>
    <property type="molecule type" value="Genomic_DNA"/>
</dbReference>
<accession>A0ABS5RAG6</accession>
<feature type="domain" description="GCVT N-terminal" evidence="3">
    <location>
        <begin position="601"/>
        <end position="873"/>
    </location>
</feature>
<dbReference type="PANTHER" id="PTHR43757:SF2">
    <property type="entry name" value="AMINOMETHYLTRANSFERASE, MITOCHONDRIAL"/>
    <property type="match status" value="1"/>
</dbReference>
<dbReference type="InterPro" id="IPR006222">
    <property type="entry name" value="GCVT_N"/>
</dbReference>
<dbReference type="Pfam" id="PF07992">
    <property type="entry name" value="Pyr_redox_2"/>
    <property type="match status" value="1"/>
</dbReference>
<evidence type="ECO:0000259" key="4">
    <source>
        <dbReference type="Pfam" id="PF07992"/>
    </source>
</evidence>
<dbReference type="SUPFAM" id="SSF101790">
    <property type="entry name" value="Aminomethyltransferase beta-barrel domain"/>
    <property type="match status" value="1"/>
</dbReference>
<dbReference type="Gene3D" id="1.10.10.1100">
    <property type="entry name" value="BFD-like [2Fe-2S]-binding domain"/>
    <property type="match status" value="1"/>
</dbReference>
<dbReference type="Gene3D" id="3.30.1360.120">
    <property type="entry name" value="Probable tRNA modification gtpase trme, domain 1"/>
    <property type="match status" value="1"/>
</dbReference>
<dbReference type="Pfam" id="PF13510">
    <property type="entry name" value="Fer2_4"/>
    <property type="match status" value="1"/>
</dbReference>
<dbReference type="Pfam" id="PF01571">
    <property type="entry name" value="GCV_T"/>
    <property type="match status" value="1"/>
</dbReference>
<reference evidence="7" key="1">
    <citation type="submission" date="2021-05" db="EMBL/GenBank/DDBJ databases">
        <authorList>
            <person name="Sun Q."/>
            <person name="Inoue M."/>
        </authorList>
    </citation>
    <scope>NUCLEOTIDE SEQUENCE</scope>
    <source>
        <strain evidence="7">VKM B-3255</strain>
    </source>
</reference>
<keyword evidence="2" id="KW-0560">Oxidoreductase</keyword>
<evidence type="ECO:0000313" key="7">
    <source>
        <dbReference type="EMBL" id="MBS9478665.1"/>
    </source>
</evidence>
<evidence type="ECO:0000259" key="5">
    <source>
        <dbReference type="Pfam" id="PF08669"/>
    </source>
</evidence>
<dbReference type="Gene3D" id="3.50.50.60">
    <property type="entry name" value="FAD/NAD(P)-binding domain"/>
    <property type="match status" value="1"/>
</dbReference>
<keyword evidence="8" id="KW-1185">Reference proteome</keyword>
<comment type="similarity">
    <text evidence="1">Belongs to the GcvT family.</text>
</comment>
<dbReference type="PRINTS" id="PR00368">
    <property type="entry name" value="FADPNR"/>
</dbReference>
<dbReference type="SUPFAM" id="SSF51905">
    <property type="entry name" value="FAD/NAD(P)-binding domain"/>
    <property type="match status" value="1"/>
</dbReference>
<dbReference type="NCBIfam" id="TIGR01372">
    <property type="entry name" value="soxA"/>
    <property type="match status" value="1"/>
</dbReference>
<comment type="caution">
    <text evidence="7">The sequence shown here is derived from an EMBL/GenBank/DDBJ whole genome shotgun (WGS) entry which is preliminary data.</text>
</comment>
<evidence type="ECO:0000259" key="3">
    <source>
        <dbReference type="Pfam" id="PF01571"/>
    </source>
</evidence>
<dbReference type="InterPro" id="IPR023753">
    <property type="entry name" value="FAD/NAD-binding_dom"/>
</dbReference>
<feature type="domain" description="SoxA A3" evidence="6">
    <location>
        <begin position="504"/>
        <end position="585"/>
    </location>
</feature>
<dbReference type="InterPro" id="IPR041854">
    <property type="entry name" value="BFD-like_2Fe2S-bd_dom_sf"/>
</dbReference>
<dbReference type="Gene3D" id="3.10.20.440">
    <property type="entry name" value="2Fe-2S iron-sulphur cluster binding domain, sarcosine oxidase, alpha subunit, N-terminal domain"/>
    <property type="match status" value="1"/>
</dbReference>
<organism evidence="7 8">
    <name type="scientific">Ancylobacter radicis</name>
    <dbReference type="NCBI Taxonomy" id="2836179"/>
    <lineage>
        <taxon>Bacteria</taxon>
        <taxon>Pseudomonadati</taxon>
        <taxon>Pseudomonadota</taxon>
        <taxon>Alphaproteobacteria</taxon>
        <taxon>Hyphomicrobiales</taxon>
        <taxon>Xanthobacteraceae</taxon>
        <taxon>Ancylobacter</taxon>
    </lineage>
</organism>
<evidence type="ECO:0000313" key="8">
    <source>
        <dbReference type="Proteomes" id="UP001166585"/>
    </source>
</evidence>
<dbReference type="Proteomes" id="UP001166585">
    <property type="component" value="Unassembled WGS sequence"/>
</dbReference>
<protein>
    <submittedName>
        <fullName evidence="7">Sarcosine oxidase subunit alpha family protein</fullName>
    </submittedName>
</protein>
<dbReference type="InterPro" id="IPR029043">
    <property type="entry name" value="GcvT/YgfZ_C"/>
</dbReference>
<dbReference type="PRINTS" id="PR00411">
    <property type="entry name" value="PNDRDTASEI"/>
</dbReference>
<proteinExistence type="inferred from homology"/>
<sequence length="987" mass="105169">MSRLPVGGLIDRARPLAFTFDGTLYRGHEGDTLASALLANDVRLVGRSFKYHRPRGIFSAGVEEPNALVELRSGARREPNSRATVAELYDGLEAASQNRWPSLDHDLLSINGLLSPFLGAGFYYKTFMWPAALWEKFYEPVIRRAAGLGRAADEADPDHYEKLTTFCDVLIIGAGPAGLMAALAAGRAGARVILADEDFLPGGRLNAEALEVDGMAGAAFAARLRAELDSLPNVRVMTRTTVFGVYDAGTYGALERVADHLPTPGPFQPRQRLWRIVATRAVLAAGATERPIVFGGNDRPGVMLAGAVRAYANRFGVATGTSTVVFATNDDAWRGAFEAQRAGARVTTIVDVRREVAPALTREAGALGIRTLLDGRITGTKGKLLTHVDVIANGRRERFATETLAVSGGWSPSVHLTCHHGGKPVWNEALAAFVPGTCPPGLEVAGAAAGTFSLGGALREGRTLGAKAAADVGHTSPMIEAPKAQDTPGAATAFWHVAESVGPAFVDLQNDVTAKDVSIAHREGFRSVEHLKRYTTLGMATDQGRTSNVTGLAIMASLTGQGIAETGTTIFRPPYTPVSLGALAGHHRGKDFRPVRLTPTHEWARAQGAVFIETGAWLRAQYFPRPGEKDWLESVSREVTAVRAAVGLIDVSTFGKIDLQGPDVGAFLDRVYINGFAQLGVGKARYGVMLREDGMVMDDGTTARLSPEHYVMTTTTVNAAKVYQHLEFCLQVLWPELDVTIASVSDQWAQIALAGPRARDVLARIVDAGVDVSNEGLPFMGAIEGAVMGGVPARLFRLSFSGELGYEIAVPARHGAALADALMTAGAAFGITPYGIEALGVLRIEKGHVSGNELTGQTTAGDLGMGRMASTKKDYIGRVMAARPGLTDPDRPSFIGFRPVDPAQRLRAGAHFLTPGAVASVENDEGYMSSVAYSPHLGHWIGLGFLKNGPSRIGERVRAYDPVRGNDFEVEVCSPGFIDPEGERLRG</sequence>
<dbReference type="InterPro" id="IPR027266">
    <property type="entry name" value="TrmE/GcvT-like"/>
</dbReference>
<dbReference type="InterPro" id="IPR042204">
    <property type="entry name" value="2Fe-2S-bd_N"/>
</dbReference>
<dbReference type="InterPro" id="IPR006277">
    <property type="entry name" value="Sarcosine_oxidase_asu"/>
</dbReference>
<dbReference type="PANTHER" id="PTHR43757">
    <property type="entry name" value="AMINOMETHYLTRANSFERASE"/>
    <property type="match status" value="1"/>
</dbReference>
<dbReference type="InterPro" id="IPR036188">
    <property type="entry name" value="FAD/NAD-bd_sf"/>
</dbReference>
<evidence type="ECO:0000256" key="1">
    <source>
        <dbReference type="ARBA" id="ARBA00008609"/>
    </source>
</evidence>
<dbReference type="Pfam" id="PF08669">
    <property type="entry name" value="GCV_T_C"/>
    <property type="match status" value="1"/>
</dbReference>
<dbReference type="PIRSF" id="PIRSF037980">
    <property type="entry name" value="SoxA"/>
    <property type="match status" value="1"/>
</dbReference>
<dbReference type="InterPro" id="IPR028896">
    <property type="entry name" value="GcvT/YgfZ/DmdA"/>
</dbReference>
<dbReference type="InterPro" id="IPR041117">
    <property type="entry name" value="SoxA_A3"/>
</dbReference>
<feature type="domain" description="Aminomethyltransferase C-terminal" evidence="5">
    <location>
        <begin position="894"/>
        <end position="979"/>
    </location>
</feature>
<evidence type="ECO:0000259" key="6">
    <source>
        <dbReference type="Pfam" id="PF17806"/>
    </source>
</evidence>
<dbReference type="Pfam" id="PF17806">
    <property type="entry name" value="SO_alpha_A3"/>
    <property type="match status" value="1"/>
</dbReference>
<evidence type="ECO:0000256" key="2">
    <source>
        <dbReference type="ARBA" id="ARBA00023002"/>
    </source>
</evidence>
<dbReference type="RefSeq" id="WP_213756644.1">
    <property type="nucleotide sequence ID" value="NZ_JAHCQH010000021.1"/>
</dbReference>
<dbReference type="InterPro" id="IPR013977">
    <property type="entry name" value="GcvT_C"/>
</dbReference>
<gene>
    <name evidence="7" type="ORF">KIP89_16260</name>
</gene>